<organism evidence="1 2">
    <name type="scientific">Lacticaseibacillus nasuensis JCM 17158</name>
    <dbReference type="NCBI Taxonomy" id="1291734"/>
    <lineage>
        <taxon>Bacteria</taxon>
        <taxon>Bacillati</taxon>
        <taxon>Bacillota</taxon>
        <taxon>Bacilli</taxon>
        <taxon>Lactobacillales</taxon>
        <taxon>Lactobacillaceae</taxon>
        <taxon>Lacticaseibacillus</taxon>
    </lineage>
</organism>
<gene>
    <name evidence="1" type="ORF">FD02_GL002133</name>
</gene>
<comment type="caution">
    <text evidence="1">The sequence shown here is derived from an EMBL/GenBank/DDBJ whole genome shotgun (WGS) entry which is preliminary data.</text>
</comment>
<evidence type="ECO:0000313" key="1">
    <source>
        <dbReference type="EMBL" id="KRK71884.1"/>
    </source>
</evidence>
<name>A0A0R1JL01_9LACO</name>
<reference evidence="1 2" key="1">
    <citation type="journal article" date="2015" name="Genome Announc.">
        <title>Expanding the biotechnology potential of lactobacilli through comparative genomics of 213 strains and associated genera.</title>
        <authorList>
            <person name="Sun Z."/>
            <person name="Harris H.M."/>
            <person name="McCann A."/>
            <person name="Guo C."/>
            <person name="Argimon S."/>
            <person name="Zhang W."/>
            <person name="Yang X."/>
            <person name="Jeffery I.B."/>
            <person name="Cooney J.C."/>
            <person name="Kagawa T.F."/>
            <person name="Liu W."/>
            <person name="Song Y."/>
            <person name="Salvetti E."/>
            <person name="Wrobel A."/>
            <person name="Rasinkangas P."/>
            <person name="Parkhill J."/>
            <person name="Rea M.C."/>
            <person name="O'Sullivan O."/>
            <person name="Ritari J."/>
            <person name="Douillard F.P."/>
            <person name="Paul Ross R."/>
            <person name="Yang R."/>
            <person name="Briner A.E."/>
            <person name="Felis G.E."/>
            <person name="de Vos W.M."/>
            <person name="Barrangou R."/>
            <person name="Klaenhammer T.R."/>
            <person name="Caufield P.W."/>
            <person name="Cui Y."/>
            <person name="Zhang H."/>
            <person name="O'Toole P.W."/>
        </authorList>
    </citation>
    <scope>NUCLEOTIDE SEQUENCE [LARGE SCALE GENOMIC DNA]</scope>
    <source>
        <strain evidence="1 2">JCM 17158</strain>
    </source>
</reference>
<protein>
    <submittedName>
        <fullName evidence="1">Uncharacterized protein</fullName>
    </submittedName>
</protein>
<dbReference type="STRING" id="1291734.FD02_GL002133"/>
<dbReference type="AlphaFoldDB" id="A0A0R1JL01"/>
<dbReference type="Proteomes" id="UP000051804">
    <property type="component" value="Unassembled WGS sequence"/>
</dbReference>
<dbReference type="PATRIC" id="fig|1291734.4.peg.2186"/>
<proteinExistence type="predicted"/>
<keyword evidence="2" id="KW-1185">Reference proteome</keyword>
<evidence type="ECO:0000313" key="2">
    <source>
        <dbReference type="Proteomes" id="UP000051804"/>
    </source>
</evidence>
<dbReference type="RefSeq" id="WP_054723212.1">
    <property type="nucleotide sequence ID" value="NZ_AZDJ01000026.1"/>
</dbReference>
<accession>A0A0R1JL01</accession>
<sequence length="69" mass="7588">MITLNLVIGLVIGFGAGTYKAHHAWRDMLDTDEDKEKAPAAATAGAQEQNNIFNDYSLPRLDVDEKRVA</sequence>
<dbReference type="EMBL" id="AZDJ01000026">
    <property type="protein sequence ID" value="KRK71884.1"/>
    <property type="molecule type" value="Genomic_DNA"/>
</dbReference>